<evidence type="ECO:0000313" key="3">
    <source>
        <dbReference type="Proteomes" id="UP000800039"/>
    </source>
</evidence>
<feature type="region of interest" description="Disordered" evidence="1">
    <location>
        <begin position="1"/>
        <end position="38"/>
    </location>
</feature>
<dbReference type="Pfam" id="PF08634">
    <property type="entry name" value="Pet127"/>
    <property type="match status" value="1"/>
</dbReference>
<dbReference type="AlphaFoldDB" id="A0A9P4LDG8"/>
<organism evidence="2 3">
    <name type="scientific">Cucurbitaria berberidis CBS 394.84</name>
    <dbReference type="NCBI Taxonomy" id="1168544"/>
    <lineage>
        <taxon>Eukaryota</taxon>
        <taxon>Fungi</taxon>
        <taxon>Dikarya</taxon>
        <taxon>Ascomycota</taxon>
        <taxon>Pezizomycotina</taxon>
        <taxon>Dothideomycetes</taxon>
        <taxon>Pleosporomycetidae</taxon>
        <taxon>Pleosporales</taxon>
        <taxon>Pleosporineae</taxon>
        <taxon>Cucurbitariaceae</taxon>
        <taxon>Cucurbitaria</taxon>
    </lineage>
</organism>
<dbReference type="GO" id="GO:0005740">
    <property type="term" value="C:mitochondrial envelope"/>
    <property type="evidence" value="ECO:0007669"/>
    <property type="project" value="TreeGrafter"/>
</dbReference>
<accession>A0A9P4LDG8</accession>
<name>A0A9P4LDG8_9PLEO</name>
<feature type="region of interest" description="Disordered" evidence="1">
    <location>
        <begin position="618"/>
        <end position="642"/>
    </location>
</feature>
<proteinExistence type="predicted"/>
<sequence>MLGGKKPRKETSLGGKKPVKEALLGDKKTERKRKAAKPREQLPISILYPENLQFEPVDVEKPPVPMLSYGLDRVLFNPGVYRLQDPRSRLYNFDPYLEKIMPVNEFDFDALSEYKTSSKDEELLAMTKRLGSKFTGSTSSMSGILQHFHFILSNFRQLNHEMLSREFPDPSPRFSKLTYGPSAIFLRYKDGVYAIDADKTYDRPNIMSWLGHSLEKLLTTERTEFERYRRSSPEKAPVEDNASRCYHYSKQGNLLMRSQLDAYDPRLPGSGIFDLKTRAVISIRMNHKEYEEGAGYQLRKERGQWESFEREFYDMTRATLLKYSLQVRMGRMDGIFIAFHNIERIFGFQYLSLPDMDAVLHGQHDTCLGNQEFKLSVGLVDELLTRATTQFPNTSLRLHFDSREGKTSFMYVFAEPVTEELADQIQGAGNVAQNDFARTVVGVGRDDPDVQAAWQTIQDEVDEQVDEDKNTAATMEAQGADVASQQEEVTNRNEDDIEANAQDTVTTAKKSSTVNNDSDGPLMGWTLTVRSKVNGEYVERPEQLAIIDDWRIEYHIKDIPQETRWKLYNAVKERRRKLIGQDEEEIDVGLKHYRDKIQRYSDSGRKWRKKQDKLDEAQGVHVYRPLGPGSDVTQEEALPTAP</sequence>
<dbReference type="GeneID" id="63845103"/>
<dbReference type="PANTHER" id="PTHR31014">
    <property type="entry name" value="MITOCHONDRIAL TRANSLATION SYSTEM COMPONENT PET127-RELATED"/>
    <property type="match status" value="1"/>
</dbReference>
<protein>
    <submittedName>
        <fullName evidence="2">Pet127-domain-containing protein</fullName>
    </submittedName>
</protein>
<dbReference type="PANTHER" id="PTHR31014:SF0">
    <property type="entry name" value="MITOCHONDRIAL TRANSLATION SYSTEM COMPONENT PET127-RELATED"/>
    <property type="match status" value="1"/>
</dbReference>
<gene>
    <name evidence="2" type="ORF">K460DRAFT_273090</name>
</gene>
<dbReference type="EMBL" id="ML976614">
    <property type="protein sequence ID" value="KAF1850823.1"/>
    <property type="molecule type" value="Genomic_DNA"/>
</dbReference>
<keyword evidence="3" id="KW-1185">Reference proteome</keyword>
<dbReference type="OrthoDB" id="10249045at2759"/>
<feature type="compositionally biased region" description="Basic and acidic residues" evidence="1">
    <location>
        <begin position="18"/>
        <end position="29"/>
    </location>
</feature>
<evidence type="ECO:0000256" key="1">
    <source>
        <dbReference type="SAM" id="MobiDB-lite"/>
    </source>
</evidence>
<reference evidence="2" key="1">
    <citation type="submission" date="2020-01" db="EMBL/GenBank/DDBJ databases">
        <authorList>
            <consortium name="DOE Joint Genome Institute"/>
            <person name="Haridas S."/>
            <person name="Albert R."/>
            <person name="Binder M."/>
            <person name="Bloem J."/>
            <person name="Labutti K."/>
            <person name="Salamov A."/>
            <person name="Andreopoulos B."/>
            <person name="Baker S.E."/>
            <person name="Barry K."/>
            <person name="Bills G."/>
            <person name="Bluhm B.H."/>
            <person name="Cannon C."/>
            <person name="Castanera R."/>
            <person name="Culley D.E."/>
            <person name="Daum C."/>
            <person name="Ezra D."/>
            <person name="Gonzalez J.B."/>
            <person name="Henrissat B."/>
            <person name="Kuo A."/>
            <person name="Liang C."/>
            <person name="Lipzen A."/>
            <person name="Lutzoni F."/>
            <person name="Magnuson J."/>
            <person name="Mondo S."/>
            <person name="Nolan M."/>
            <person name="Ohm R."/>
            <person name="Pangilinan J."/>
            <person name="Park H.-J."/>
            <person name="Ramirez L."/>
            <person name="Alfaro M."/>
            <person name="Sun H."/>
            <person name="Tritt A."/>
            <person name="Yoshinaga Y."/>
            <person name="Zwiers L.-H."/>
            <person name="Turgeon B.G."/>
            <person name="Goodwin S.B."/>
            <person name="Spatafora J.W."/>
            <person name="Crous P.W."/>
            <person name="Grigoriev I.V."/>
        </authorList>
    </citation>
    <scope>NUCLEOTIDE SEQUENCE</scope>
    <source>
        <strain evidence="2">CBS 394.84</strain>
    </source>
</reference>
<dbReference type="RefSeq" id="XP_040793386.1">
    <property type="nucleotide sequence ID" value="XM_040927850.1"/>
</dbReference>
<dbReference type="GO" id="GO:0000964">
    <property type="term" value="P:mitochondrial RNA 5'-end processing"/>
    <property type="evidence" value="ECO:0007669"/>
    <property type="project" value="TreeGrafter"/>
</dbReference>
<comment type="caution">
    <text evidence="2">The sequence shown here is derived from an EMBL/GenBank/DDBJ whole genome shotgun (WGS) entry which is preliminary data.</text>
</comment>
<dbReference type="InterPro" id="IPR013943">
    <property type="entry name" value="Pet127"/>
</dbReference>
<dbReference type="Proteomes" id="UP000800039">
    <property type="component" value="Unassembled WGS sequence"/>
</dbReference>
<evidence type="ECO:0000313" key="2">
    <source>
        <dbReference type="EMBL" id="KAF1850823.1"/>
    </source>
</evidence>